<evidence type="ECO:0008006" key="3">
    <source>
        <dbReference type="Google" id="ProtNLM"/>
    </source>
</evidence>
<gene>
    <name evidence="1" type="ORF">PY649_33580</name>
</gene>
<evidence type="ECO:0000313" key="2">
    <source>
        <dbReference type="Proteomes" id="UP001172645"/>
    </source>
</evidence>
<name>A0ABT7K5A2_9HYPH</name>
<protein>
    <recommendedName>
        <fullName evidence="3">AAA family ATPase</fullName>
    </recommendedName>
</protein>
<dbReference type="Gene3D" id="3.40.50.300">
    <property type="entry name" value="P-loop containing nucleotide triphosphate hydrolases"/>
    <property type="match status" value="1"/>
</dbReference>
<accession>A0ABT7K5A2</accession>
<proteinExistence type="predicted"/>
<dbReference type="Proteomes" id="UP001172645">
    <property type="component" value="Unassembled WGS sequence"/>
</dbReference>
<evidence type="ECO:0000313" key="1">
    <source>
        <dbReference type="EMBL" id="MDL2403797.1"/>
    </source>
</evidence>
<dbReference type="SUPFAM" id="SSF52540">
    <property type="entry name" value="P-loop containing nucleoside triphosphate hydrolases"/>
    <property type="match status" value="1"/>
</dbReference>
<reference evidence="1" key="1">
    <citation type="submission" date="2023-06" db="EMBL/GenBank/DDBJ databases">
        <title>Phylogenetic Diversity of Rhizobium strains.</title>
        <authorList>
            <person name="Moura F.T."/>
            <person name="Helene L.C.F."/>
            <person name="Hungria M."/>
        </authorList>
    </citation>
    <scope>NUCLEOTIDE SEQUENCE</scope>
    <source>
        <strain evidence="1">CCGE526</strain>
    </source>
</reference>
<comment type="caution">
    <text evidence="1">The sequence shown here is derived from an EMBL/GenBank/DDBJ whole genome shotgun (WGS) entry which is preliminary data.</text>
</comment>
<dbReference type="InterPro" id="IPR027417">
    <property type="entry name" value="P-loop_NTPase"/>
</dbReference>
<dbReference type="RefSeq" id="WP_285873337.1">
    <property type="nucleotide sequence ID" value="NZ_JARFYM010000061.1"/>
</dbReference>
<keyword evidence="2" id="KW-1185">Reference proteome</keyword>
<dbReference type="EMBL" id="JARFYM010000061">
    <property type="protein sequence ID" value="MDL2403797.1"/>
    <property type="molecule type" value="Genomic_DNA"/>
</dbReference>
<organism evidence="1 2">
    <name type="scientific">Rhizobium mayense</name>
    <dbReference type="NCBI Taxonomy" id="1312184"/>
    <lineage>
        <taxon>Bacteria</taxon>
        <taxon>Pseudomonadati</taxon>
        <taxon>Pseudomonadota</taxon>
        <taxon>Alphaproteobacteria</taxon>
        <taxon>Hyphomicrobiales</taxon>
        <taxon>Rhizobiaceae</taxon>
        <taxon>Rhizobium/Agrobacterium group</taxon>
        <taxon>Rhizobium</taxon>
    </lineage>
</organism>
<sequence>MGLIVLTGASGSGKTAIAEAIAESYPDDFAVYRFDSIGVPPVDRMIRDHGSPEAWRRDKTIEWMAHLAKVAHQGKPVLFEGQMRISFIAEAAAAAGIDGYRLLLVDCDDVTRAQRLTAGRGQPELADQNMMNWAAYLRREADLHGCEIFDTSKLSLDHCVTHVLEHLRK</sequence>